<dbReference type="PROSITE" id="PS51318">
    <property type="entry name" value="TAT"/>
    <property type="match status" value="1"/>
</dbReference>
<reference evidence="9 10" key="1">
    <citation type="submission" date="2019-02" db="EMBL/GenBank/DDBJ databases">
        <title>Emended description of the genus Rhodopseudomonas and description of Rhodopseudomonas albus sp. nov., a non-phototrophic, heavy-metal-tolerant bacterium isolated from garden soil.</title>
        <authorList>
            <person name="Bao Z."/>
            <person name="Cao W.W."/>
            <person name="Sato Y."/>
            <person name="Nishizawa T."/>
            <person name="Zhao J."/>
            <person name="Guo Y."/>
            <person name="Ohta H."/>
        </authorList>
    </citation>
    <scope>NUCLEOTIDE SEQUENCE [LARGE SCALE GENOMIC DNA]</scope>
    <source>
        <strain evidence="9 10">SK50-23</strain>
    </source>
</reference>
<dbReference type="PANTHER" id="PTHR13887">
    <property type="entry name" value="GLUTATHIONE S-TRANSFERASE KAPPA"/>
    <property type="match status" value="1"/>
</dbReference>
<feature type="signal peptide" evidence="7">
    <location>
        <begin position="1"/>
        <end position="33"/>
    </location>
</feature>
<keyword evidence="4" id="KW-0560">Oxidoreductase</keyword>
<dbReference type="Proteomes" id="UP000682843">
    <property type="component" value="Chromosome"/>
</dbReference>
<dbReference type="EMBL" id="CP036498">
    <property type="protein sequence ID" value="QUS41763.1"/>
    <property type="molecule type" value="Genomic_DNA"/>
</dbReference>
<dbReference type="CDD" id="cd03023">
    <property type="entry name" value="DsbA_Com1_like"/>
    <property type="match status" value="1"/>
</dbReference>
<sequence length="223" mass="24174">MSNIRFPLRPTRRGLFGLAGGAALFGIAGRAWAAPGSEPDDDEVLNEALVLRDPDIPSSGNPKGDVTIIEYFDYQCPYCRKIAPELRAVVKEDGNVRLVSKDWAILGPVSVYAAGLVLATRYQNKFIEAQDAMISLNTKLTETVARDTLKKAGIDVDRALTDLASNKDAIAGKLKQIDKQATAFGFRGTPSFIVGKFRIPGPISKEHFKLAIADARKAAAEKK</sequence>
<keyword evidence="10" id="KW-1185">Reference proteome</keyword>
<accession>A0ABX8AHA8</accession>
<dbReference type="InterPro" id="IPR006311">
    <property type="entry name" value="TAT_signal"/>
</dbReference>
<evidence type="ECO:0000256" key="4">
    <source>
        <dbReference type="ARBA" id="ARBA00023002"/>
    </source>
</evidence>
<proteinExistence type="inferred from homology"/>
<dbReference type="InterPro" id="IPR013766">
    <property type="entry name" value="Thioredoxin_domain"/>
</dbReference>
<evidence type="ECO:0000256" key="6">
    <source>
        <dbReference type="ARBA" id="ARBA00023284"/>
    </source>
</evidence>
<keyword evidence="3 7" id="KW-0732">Signal</keyword>
<dbReference type="PROSITE" id="PS51352">
    <property type="entry name" value="THIOREDOXIN_2"/>
    <property type="match status" value="1"/>
</dbReference>
<feature type="domain" description="Thioredoxin" evidence="8">
    <location>
        <begin position="23"/>
        <end position="218"/>
    </location>
</feature>
<name>A0ABX8AHA8_9BRAD</name>
<keyword evidence="5" id="KW-1015">Disulfide bond</keyword>
<evidence type="ECO:0000259" key="8">
    <source>
        <dbReference type="PROSITE" id="PS51352"/>
    </source>
</evidence>
<dbReference type="RefSeq" id="WP_211910404.1">
    <property type="nucleotide sequence ID" value="NZ_CP036498.1"/>
</dbReference>
<evidence type="ECO:0000256" key="2">
    <source>
        <dbReference type="ARBA" id="ARBA00005791"/>
    </source>
</evidence>
<evidence type="ECO:0000256" key="7">
    <source>
        <dbReference type="SAM" id="SignalP"/>
    </source>
</evidence>
<dbReference type="InterPro" id="IPR012336">
    <property type="entry name" value="Thioredoxin-like_fold"/>
</dbReference>
<comment type="function">
    <text evidence="1">May be required for disulfide bond formation in some proteins.</text>
</comment>
<evidence type="ECO:0000256" key="1">
    <source>
        <dbReference type="ARBA" id="ARBA00003565"/>
    </source>
</evidence>
<dbReference type="PANTHER" id="PTHR13887:SF14">
    <property type="entry name" value="DISULFIDE BOND FORMATION PROTEIN D"/>
    <property type="match status" value="1"/>
</dbReference>
<protein>
    <submittedName>
        <fullName evidence="9">DsbA family protein</fullName>
    </submittedName>
</protein>
<evidence type="ECO:0000313" key="10">
    <source>
        <dbReference type="Proteomes" id="UP000682843"/>
    </source>
</evidence>
<feature type="chain" id="PRO_5047270684" evidence="7">
    <location>
        <begin position="34"/>
        <end position="223"/>
    </location>
</feature>
<keyword evidence="6" id="KW-0676">Redox-active center</keyword>
<dbReference type="Pfam" id="PF13462">
    <property type="entry name" value="Thioredoxin_4"/>
    <property type="match status" value="1"/>
</dbReference>
<gene>
    <name evidence="9" type="ORF">RPMA_25105</name>
</gene>
<dbReference type="InterPro" id="IPR036249">
    <property type="entry name" value="Thioredoxin-like_sf"/>
</dbReference>
<evidence type="ECO:0000313" key="9">
    <source>
        <dbReference type="EMBL" id="QUS41763.1"/>
    </source>
</evidence>
<organism evidence="9 10">
    <name type="scientific">Tardiphaga alba</name>
    <dbReference type="NCBI Taxonomy" id="340268"/>
    <lineage>
        <taxon>Bacteria</taxon>
        <taxon>Pseudomonadati</taxon>
        <taxon>Pseudomonadota</taxon>
        <taxon>Alphaproteobacteria</taxon>
        <taxon>Hyphomicrobiales</taxon>
        <taxon>Nitrobacteraceae</taxon>
        <taxon>Tardiphaga</taxon>
    </lineage>
</organism>
<dbReference type="Gene3D" id="3.40.30.10">
    <property type="entry name" value="Glutaredoxin"/>
    <property type="match status" value="1"/>
</dbReference>
<dbReference type="SUPFAM" id="SSF52833">
    <property type="entry name" value="Thioredoxin-like"/>
    <property type="match status" value="1"/>
</dbReference>
<evidence type="ECO:0000256" key="3">
    <source>
        <dbReference type="ARBA" id="ARBA00022729"/>
    </source>
</evidence>
<evidence type="ECO:0000256" key="5">
    <source>
        <dbReference type="ARBA" id="ARBA00023157"/>
    </source>
</evidence>
<comment type="similarity">
    <text evidence="2">Belongs to the thioredoxin family. DsbA subfamily.</text>
</comment>